<keyword evidence="6" id="KW-0464">Manganese</keyword>
<evidence type="ECO:0000313" key="8">
    <source>
        <dbReference type="EMBL" id="SHW98347.1"/>
    </source>
</evidence>
<protein>
    <submittedName>
        <fullName evidence="8">ADP-ribose pyrophosphatase</fullName>
    </submittedName>
</protein>
<keyword evidence="3" id="KW-0479">Metal-binding</keyword>
<proteinExistence type="predicted"/>
<comment type="caution">
    <text evidence="8">The sequence shown here is derived from an EMBL/GenBank/DDBJ whole genome shotgun (WGS) entry which is preliminary data.</text>
</comment>
<comment type="cofactor">
    <cofactor evidence="2">
        <name>Mg(2+)</name>
        <dbReference type="ChEBI" id="CHEBI:18420"/>
    </cofactor>
</comment>
<dbReference type="PANTHER" id="PTHR12992">
    <property type="entry name" value="NUDIX HYDROLASE"/>
    <property type="match status" value="1"/>
</dbReference>
<dbReference type="PROSITE" id="PS51462">
    <property type="entry name" value="NUDIX"/>
    <property type="match status" value="1"/>
</dbReference>
<keyword evidence="5" id="KW-0460">Magnesium</keyword>
<sequence length="229" mass="24690">MRGLIGSLDDASAQLRTPFSGLGRYWARRHASVLILLSGNGSPGGYRLPDDAGVLLLRRSNNMRRGAGEIAFPGGFAEPGDRSPIDTALREAREEVGLETAGVNPVAVLDGCVMFPYPYVVTPVIAHWATVGPTRVVDPAETSEVMHVPLACLIDPANRTAIRWGVRGARWSMPVFQVNDMVIWGFTALVLSAIIDAAGWERPWCADGTYDLRPGTALTLRNKLRGAAL</sequence>
<dbReference type="CDD" id="cd03426">
    <property type="entry name" value="NUDIX_CoAse_Nudt7"/>
    <property type="match status" value="1"/>
</dbReference>
<feature type="domain" description="Nudix hydrolase" evidence="7">
    <location>
        <begin position="27"/>
        <end position="170"/>
    </location>
</feature>
<dbReference type="GO" id="GO:0010945">
    <property type="term" value="F:coenzyme A diphosphatase activity"/>
    <property type="evidence" value="ECO:0007669"/>
    <property type="project" value="InterPro"/>
</dbReference>
<dbReference type="Proteomes" id="UP000185183">
    <property type="component" value="Unassembled WGS sequence"/>
</dbReference>
<evidence type="ECO:0000256" key="4">
    <source>
        <dbReference type="ARBA" id="ARBA00022801"/>
    </source>
</evidence>
<dbReference type="InterPro" id="IPR015797">
    <property type="entry name" value="NUDIX_hydrolase-like_dom_sf"/>
</dbReference>
<dbReference type="Pfam" id="PF00293">
    <property type="entry name" value="NUDIX"/>
    <property type="match status" value="1"/>
</dbReference>
<dbReference type="GO" id="GO:0046872">
    <property type="term" value="F:metal ion binding"/>
    <property type="evidence" value="ECO:0007669"/>
    <property type="project" value="UniProtKB-KW"/>
</dbReference>
<reference evidence="8 9" key="1">
    <citation type="submission" date="2016-11" db="EMBL/GenBank/DDBJ databases">
        <authorList>
            <consortium name="Pathogen Informatics"/>
        </authorList>
    </citation>
    <scope>NUCLEOTIDE SEQUENCE [LARGE SCALE GENOMIC DNA]</scope>
    <source>
        <strain evidence="8 9">968</strain>
    </source>
</reference>
<comment type="cofactor">
    <cofactor evidence="1">
        <name>Mn(2+)</name>
        <dbReference type="ChEBI" id="CHEBI:29035"/>
    </cofactor>
</comment>
<keyword evidence="4" id="KW-0378">Hydrolase</keyword>
<dbReference type="InterPro" id="IPR000086">
    <property type="entry name" value="NUDIX_hydrolase_dom"/>
</dbReference>
<dbReference type="Gene3D" id="3.90.79.10">
    <property type="entry name" value="Nucleoside Triphosphate Pyrophosphohydrolase"/>
    <property type="match status" value="1"/>
</dbReference>
<evidence type="ECO:0000256" key="3">
    <source>
        <dbReference type="ARBA" id="ARBA00022723"/>
    </source>
</evidence>
<organism evidence="8 9">
    <name type="scientific">Mycobacteroides abscessus subsp. bolletii</name>
    <dbReference type="NCBI Taxonomy" id="319705"/>
    <lineage>
        <taxon>Bacteria</taxon>
        <taxon>Bacillati</taxon>
        <taxon>Actinomycetota</taxon>
        <taxon>Actinomycetes</taxon>
        <taxon>Mycobacteriales</taxon>
        <taxon>Mycobacteriaceae</taxon>
        <taxon>Mycobacteroides</taxon>
        <taxon>Mycobacteroides abscessus</taxon>
    </lineage>
</organism>
<evidence type="ECO:0000256" key="1">
    <source>
        <dbReference type="ARBA" id="ARBA00001936"/>
    </source>
</evidence>
<name>A0A9Q7WHP5_9MYCO</name>
<evidence type="ECO:0000256" key="6">
    <source>
        <dbReference type="ARBA" id="ARBA00023211"/>
    </source>
</evidence>
<dbReference type="PANTHER" id="PTHR12992:SF11">
    <property type="entry name" value="MITOCHONDRIAL COENZYME A DIPHOSPHATASE NUDT8"/>
    <property type="match status" value="1"/>
</dbReference>
<evidence type="ECO:0000313" key="9">
    <source>
        <dbReference type="Proteomes" id="UP000185183"/>
    </source>
</evidence>
<accession>A0A9Q7WHP5</accession>
<dbReference type="AlphaFoldDB" id="A0A9Q7WHP5"/>
<gene>
    <name evidence="8" type="ORF">SAMEA2275694_01127</name>
</gene>
<evidence type="ECO:0000259" key="7">
    <source>
        <dbReference type="PROSITE" id="PS51462"/>
    </source>
</evidence>
<dbReference type="SUPFAM" id="SSF55811">
    <property type="entry name" value="Nudix"/>
    <property type="match status" value="1"/>
</dbReference>
<evidence type="ECO:0000256" key="5">
    <source>
        <dbReference type="ARBA" id="ARBA00022842"/>
    </source>
</evidence>
<dbReference type="EMBL" id="FSFA01000001">
    <property type="protein sequence ID" value="SHW98347.1"/>
    <property type="molecule type" value="Genomic_DNA"/>
</dbReference>
<evidence type="ECO:0000256" key="2">
    <source>
        <dbReference type="ARBA" id="ARBA00001946"/>
    </source>
</evidence>
<dbReference type="InterPro" id="IPR045121">
    <property type="entry name" value="CoAse"/>
</dbReference>